<dbReference type="EMBL" id="JAQAGZ010000001">
    <property type="protein sequence ID" value="MCZ8510897.1"/>
    <property type="molecule type" value="Genomic_DNA"/>
</dbReference>
<dbReference type="Pfam" id="PF04309">
    <property type="entry name" value="G3P_antiterm"/>
    <property type="match status" value="1"/>
</dbReference>
<evidence type="ECO:0000256" key="1">
    <source>
        <dbReference type="PIRNR" id="PIRNR016897"/>
    </source>
</evidence>
<dbReference type="PANTHER" id="PTHR35787:SF1">
    <property type="entry name" value="GLYCEROL UPTAKE OPERON ANTITERMINATOR REGULATORY PROTEIN"/>
    <property type="match status" value="1"/>
</dbReference>
<name>A0ABT4Q1Z1_9BACL</name>
<keyword evidence="1" id="KW-0805">Transcription regulation</keyword>
<sequence>MRKEEFYLSLAKYKKVASVTQVKHIEKVLEHQVSGVFLFAGNIGMIKRYVDFYKSHNLFVFLHMEKIRELQSNRESLEFISNYIKPTGIISTKNTVIQQAKKLNLLTIQRLFLIDFDALHTGMESFQETKPDAIELLPGLLPDMVATIKKQTDIPIITGWLISTREQMIAPIQKGALAVSTGNPELWGADLTNG</sequence>
<keyword evidence="1" id="KW-0319">Glycerol metabolism</keyword>
<protein>
    <recommendedName>
        <fullName evidence="1">Glycerol uptake operon antiterminator regulatory protein</fullName>
    </recommendedName>
</protein>
<comment type="caution">
    <text evidence="2">The sequence shown here is derived from an EMBL/GenBank/DDBJ whole genome shotgun (WGS) entry which is preliminary data.</text>
</comment>
<gene>
    <name evidence="2" type="ORF">O9H85_00275</name>
</gene>
<accession>A0ABT4Q1Z1</accession>
<dbReference type="RefSeq" id="WP_269879272.1">
    <property type="nucleotide sequence ID" value="NZ_JAQAGZ010000001.1"/>
</dbReference>
<comment type="function">
    <text evidence="1">Regulates expression of the glpD operon. In the presence of glycerol 3-phosphate (G3P) causes antitermination of transcription of glpD at the inverted repeat of the leader region to enhance its transcription. Binds and stabilizes glpD leader mRNA.</text>
</comment>
<dbReference type="SUPFAM" id="SSF110391">
    <property type="entry name" value="GlpP-like"/>
    <property type="match status" value="1"/>
</dbReference>
<organism evidence="2 3">
    <name type="scientific">Paenibacillus gyeongsangnamensis</name>
    <dbReference type="NCBI Taxonomy" id="3388067"/>
    <lineage>
        <taxon>Bacteria</taxon>
        <taxon>Bacillati</taxon>
        <taxon>Bacillota</taxon>
        <taxon>Bacilli</taxon>
        <taxon>Bacillales</taxon>
        <taxon>Paenibacillaceae</taxon>
        <taxon>Paenibacillus</taxon>
    </lineage>
</organism>
<dbReference type="InterPro" id="IPR006699">
    <property type="entry name" value="GlpP"/>
</dbReference>
<dbReference type="Proteomes" id="UP001527882">
    <property type="component" value="Unassembled WGS sequence"/>
</dbReference>
<dbReference type="PIRSF" id="PIRSF016897">
    <property type="entry name" value="GlpP"/>
    <property type="match status" value="1"/>
</dbReference>
<dbReference type="PANTHER" id="PTHR35787">
    <property type="entry name" value="GLYCEROL UPTAKE OPERON ANTITERMINATOR REGULATORY PROTEIN"/>
    <property type="match status" value="1"/>
</dbReference>
<keyword evidence="1" id="KW-0694">RNA-binding</keyword>
<evidence type="ECO:0000313" key="2">
    <source>
        <dbReference type="EMBL" id="MCZ8510897.1"/>
    </source>
</evidence>
<keyword evidence="3" id="KW-1185">Reference proteome</keyword>
<reference evidence="2 3" key="1">
    <citation type="submission" date="2022-12" db="EMBL/GenBank/DDBJ databases">
        <title>Draft genome sequence of Paenibacillus sp. dW9.</title>
        <authorList>
            <person name="Choi E.-W."/>
            <person name="Kim D.-U."/>
        </authorList>
    </citation>
    <scope>NUCLEOTIDE SEQUENCE [LARGE SCALE GENOMIC DNA]</scope>
    <source>
        <strain evidence="3">dW9</strain>
    </source>
</reference>
<keyword evidence="1" id="KW-0804">Transcription</keyword>
<dbReference type="Gene3D" id="3.20.20.70">
    <property type="entry name" value="Aldolase class I"/>
    <property type="match status" value="1"/>
</dbReference>
<dbReference type="InterPro" id="IPR013785">
    <property type="entry name" value="Aldolase_TIM"/>
</dbReference>
<evidence type="ECO:0000313" key="3">
    <source>
        <dbReference type="Proteomes" id="UP001527882"/>
    </source>
</evidence>
<proteinExistence type="predicted"/>